<evidence type="ECO:0000256" key="8">
    <source>
        <dbReference type="ARBA" id="ARBA00022840"/>
    </source>
</evidence>
<accession>A0A7Z0HYW6</accession>
<dbReference type="NCBIfam" id="TIGR00150">
    <property type="entry name" value="T6A_YjeE"/>
    <property type="match status" value="1"/>
</dbReference>
<dbReference type="PANTHER" id="PTHR33540">
    <property type="entry name" value="TRNA THREONYLCARBAMOYLADENOSINE BIOSYNTHESIS PROTEIN TSAE"/>
    <property type="match status" value="1"/>
</dbReference>
<evidence type="ECO:0000256" key="2">
    <source>
        <dbReference type="ARBA" id="ARBA00007599"/>
    </source>
</evidence>
<dbReference type="EMBL" id="JACBXS010000011">
    <property type="protein sequence ID" value="NYS24823.1"/>
    <property type="molecule type" value="Genomic_DNA"/>
</dbReference>
<dbReference type="Proteomes" id="UP000529417">
    <property type="component" value="Unassembled WGS sequence"/>
</dbReference>
<comment type="subcellular location">
    <subcellularLocation>
        <location evidence="1">Cytoplasm</location>
    </subcellularLocation>
</comment>
<protein>
    <recommendedName>
        <fullName evidence="3">tRNA threonylcarbamoyladenosine biosynthesis protein TsaE</fullName>
    </recommendedName>
    <alternativeName>
        <fullName evidence="10">t(6)A37 threonylcarbamoyladenosine biosynthesis protein TsaE</fullName>
    </alternativeName>
</protein>
<dbReference type="AlphaFoldDB" id="A0A7Z0HYW6"/>
<keyword evidence="9" id="KW-0460">Magnesium</keyword>
<sequence length="167" mass="17708">MSPGMDAPLTLQMDTADATAALARWLAPRLGAGDVLLLAGPVGAGKTHFARALIQARLAAEGLAEDVPSPSFTLVQTYWAGALEIWHVDLYRLGHADEAPELGLDEAFDTALCLIEWPERLGALAPDGALWLQFADGRHDAARQITLSASAPRWAGLLAQLRADFGG</sequence>
<dbReference type="GO" id="GO:0005524">
    <property type="term" value="F:ATP binding"/>
    <property type="evidence" value="ECO:0007669"/>
    <property type="project" value="UniProtKB-KW"/>
</dbReference>
<evidence type="ECO:0000256" key="1">
    <source>
        <dbReference type="ARBA" id="ARBA00004496"/>
    </source>
</evidence>
<evidence type="ECO:0000313" key="11">
    <source>
        <dbReference type="EMBL" id="NYS24823.1"/>
    </source>
</evidence>
<dbReference type="GO" id="GO:0016740">
    <property type="term" value="F:transferase activity"/>
    <property type="evidence" value="ECO:0007669"/>
    <property type="project" value="UniProtKB-KW"/>
</dbReference>
<dbReference type="GO" id="GO:0002949">
    <property type="term" value="P:tRNA threonylcarbamoyladenosine modification"/>
    <property type="evidence" value="ECO:0007669"/>
    <property type="project" value="InterPro"/>
</dbReference>
<dbReference type="PANTHER" id="PTHR33540:SF2">
    <property type="entry name" value="TRNA THREONYLCARBAMOYLADENOSINE BIOSYNTHESIS PROTEIN TSAE"/>
    <property type="match status" value="1"/>
</dbReference>
<dbReference type="Gene3D" id="3.40.50.300">
    <property type="entry name" value="P-loop containing nucleotide triphosphate hydrolases"/>
    <property type="match status" value="1"/>
</dbReference>
<keyword evidence="5" id="KW-0819">tRNA processing</keyword>
<evidence type="ECO:0000256" key="9">
    <source>
        <dbReference type="ARBA" id="ARBA00022842"/>
    </source>
</evidence>
<evidence type="ECO:0000256" key="10">
    <source>
        <dbReference type="ARBA" id="ARBA00032441"/>
    </source>
</evidence>
<evidence type="ECO:0000256" key="5">
    <source>
        <dbReference type="ARBA" id="ARBA00022694"/>
    </source>
</evidence>
<proteinExistence type="inferred from homology"/>
<dbReference type="InterPro" id="IPR027417">
    <property type="entry name" value="P-loop_NTPase"/>
</dbReference>
<keyword evidence="12" id="KW-1185">Reference proteome</keyword>
<keyword evidence="8" id="KW-0067">ATP-binding</keyword>
<dbReference type="Pfam" id="PF02367">
    <property type="entry name" value="TsaE"/>
    <property type="match status" value="1"/>
</dbReference>
<evidence type="ECO:0000256" key="7">
    <source>
        <dbReference type="ARBA" id="ARBA00022741"/>
    </source>
</evidence>
<evidence type="ECO:0000313" key="12">
    <source>
        <dbReference type="Proteomes" id="UP000529417"/>
    </source>
</evidence>
<organism evidence="11 12">
    <name type="scientific">Rhabdonatronobacter sediminivivens</name>
    <dbReference type="NCBI Taxonomy" id="2743469"/>
    <lineage>
        <taxon>Bacteria</taxon>
        <taxon>Pseudomonadati</taxon>
        <taxon>Pseudomonadota</taxon>
        <taxon>Alphaproteobacteria</taxon>
        <taxon>Rhodobacterales</taxon>
        <taxon>Paracoccaceae</taxon>
        <taxon>Rhabdonatronobacter</taxon>
    </lineage>
</organism>
<reference evidence="11 12" key="1">
    <citation type="journal article" date="2000" name="Arch. Microbiol.">
        <title>Rhodobaca bogoriensis gen. nov. and sp. nov., an alkaliphilic purple nonsulfur bacterium from African Rift Valley soda lakes.</title>
        <authorList>
            <person name="Milford A.D."/>
            <person name="Achenbach L.A."/>
            <person name="Jung D.O."/>
            <person name="Madigan M.T."/>
        </authorList>
    </citation>
    <scope>NUCLEOTIDE SEQUENCE [LARGE SCALE GENOMIC DNA]</scope>
    <source>
        <strain evidence="11 12">2376</strain>
    </source>
</reference>
<keyword evidence="6" id="KW-0479">Metal-binding</keyword>
<dbReference type="InterPro" id="IPR003442">
    <property type="entry name" value="T6A_TsaE"/>
</dbReference>
<keyword evidence="4" id="KW-0963">Cytoplasm</keyword>
<gene>
    <name evidence="11" type="primary">tsaE</name>
    <name evidence="11" type="ORF">HUK65_07430</name>
</gene>
<evidence type="ECO:0000256" key="6">
    <source>
        <dbReference type="ARBA" id="ARBA00022723"/>
    </source>
</evidence>
<dbReference type="GO" id="GO:0005737">
    <property type="term" value="C:cytoplasm"/>
    <property type="evidence" value="ECO:0007669"/>
    <property type="project" value="UniProtKB-SubCell"/>
</dbReference>
<comment type="similarity">
    <text evidence="2">Belongs to the TsaE family.</text>
</comment>
<keyword evidence="7" id="KW-0547">Nucleotide-binding</keyword>
<name>A0A7Z0HYW6_9RHOB</name>
<dbReference type="GO" id="GO:0046872">
    <property type="term" value="F:metal ion binding"/>
    <property type="evidence" value="ECO:0007669"/>
    <property type="project" value="UniProtKB-KW"/>
</dbReference>
<evidence type="ECO:0000256" key="3">
    <source>
        <dbReference type="ARBA" id="ARBA00019010"/>
    </source>
</evidence>
<keyword evidence="11" id="KW-0808">Transferase</keyword>
<evidence type="ECO:0000256" key="4">
    <source>
        <dbReference type="ARBA" id="ARBA00022490"/>
    </source>
</evidence>
<comment type="caution">
    <text evidence="11">The sequence shown here is derived from an EMBL/GenBank/DDBJ whole genome shotgun (WGS) entry which is preliminary data.</text>
</comment>
<dbReference type="SUPFAM" id="SSF52540">
    <property type="entry name" value="P-loop containing nucleoside triphosphate hydrolases"/>
    <property type="match status" value="1"/>
</dbReference>